<reference evidence="10" key="1">
    <citation type="submission" date="2018-06" db="EMBL/GenBank/DDBJ databases">
        <authorList>
            <person name="Zhirakovskaya E."/>
        </authorList>
    </citation>
    <scope>NUCLEOTIDE SEQUENCE</scope>
</reference>
<evidence type="ECO:0000256" key="1">
    <source>
        <dbReference type="ARBA" id="ARBA00004496"/>
    </source>
</evidence>
<dbReference type="Gene3D" id="1.20.5.50">
    <property type="match status" value="1"/>
</dbReference>
<dbReference type="GO" id="GO:0000917">
    <property type="term" value="P:division septum assembly"/>
    <property type="evidence" value="ECO:0007669"/>
    <property type="project" value="UniProtKB-KW"/>
</dbReference>
<dbReference type="GO" id="GO:0032153">
    <property type="term" value="C:cell division site"/>
    <property type="evidence" value="ECO:0007669"/>
    <property type="project" value="TreeGrafter"/>
</dbReference>
<dbReference type="AlphaFoldDB" id="A0A3B0WHG4"/>
<organism evidence="10">
    <name type="scientific">hydrothermal vent metagenome</name>
    <dbReference type="NCBI Taxonomy" id="652676"/>
    <lineage>
        <taxon>unclassified sequences</taxon>
        <taxon>metagenomes</taxon>
        <taxon>ecological metagenomes</taxon>
    </lineage>
</organism>
<dbReference type="PANTHER" id="PTHR34981:SF1">
    <property type="entry name" value="CELL DIVISION PROTEIN ZAPA"/>
    <property type="match status" value="1"/>
</dbReference>
<keyword evidence="6" id="KW-0131">Cell cycle</keyword>
<evidence type="ECO:0000256" key="6">
    <source>
        <dbReference type="ARBA" id="ARBA00023306"/>
    </source>
</evidence>
<keyword evidence="3" id="KW-0963">Cytoplasm</keyword>
<proteinExistence type="predicted"/>
<evidence type="ECO:0000313" key="10">
    <source>
        <dbReference type="EMBL" id="VAW43936.1"/>
    </source>
</evidence>
<dbReference type="GO" id="GO:0000921">
    <property type="term" value="P:septin ring assembly"/>
    <property type="evidence" value="ECO:0007669"/>
    <property type="project" value="TreeGrafter"/>
</dbReference>
<dbReference type="SUPFAM" id="SSF102829">
    <property type="entry name" value="Cell division protein ZapA-like"/>
    <property type="match status" value="1"/>
</dbReference>
<sequence length="97" mass="10973">MSQTKISVRILNKEYQFACEEDERPSLLSAADHLDKTMHEIKNNNGTMASDKITLMAALNIAHELIKSQSINQHYDVEVLSTVKKLNDKLEQAMAND</sequence>
<dbReference type="EMBL" id="UOFA01000050">
    <property type="protein sequence ID" value="VAW43936.1"/>
    <property type="molecule type" value="Genomic_DNA"/>
</dbReference>
<name>A0A3B0WHG4_9ZZZZ</name>
<comment type="function">
    <text evidence="7">Activator of cell division through the inhibition of FtsZ GTPase activity, therefore promoting FtsZ assembly into bundles of protofilaments necessary for the formation of the division Z ring. It is recruited early at mid-cell but it is not essential for cell division.</text>
</comment>
<keyword evidence="5" id="KW-0717">Septation</keyword>
<evidence type="ECO:0000256" key="2">
    <source>
        <dbReference type="ARBA" id="ARBA00015195"/>
    </source>
</evidence>
<evidence type="ECO:0000256" key="9">
    <source>
        <dbReference type="ARBA" id="ARBA00033158"/>
    </source>
</evidence>
<dbReference type="PANTHER" id="PTHR34981">
    <property type="entry name" value="CELL DIVISION PROTEIN ZAPA"/>
    <property type="match status" value="1"/>
</dbReference>
<dbReference type="InterPro" id="IPR007838">
    <property type="entry name" value="Cell_div_ZapA-like"/>
</dbReference>
<evidence type="ECO:0000256" key="8">
    <source>
        <dbReference type="ARBA" id="ARBA00026068"/>
    </source>
</evidence>
<dbReference type="GO" id="GO:0005829">
    <property type="term" value="C:cytosol"/>
    <property type="evidence" value="ECO:0007669"/>
    <property type="project" value="TreeGrafter"/>
</dbReference>
<dbReference type="Pfam" id="PF05164">
    <property type="entry name" value="ZapA"/>
    <property type="match status" value="1"/>
</dbReference>
<dbReference type="GO" id="GO:0030428">
    <property type="term" value="C:cell septum"/>
    <property type="evidence" value="ECO:0007669"/>
    <property type="project" value="TreeGrafter"/>
</dbReference>
<dbReference type="InterPro" id="IPR042233">
    <property type="entry name" value="Cell_div_ZapA_N"/>
</dbReference>
<evidence type="ECO:0000256" key="4">
    <source>
        <dbReference type="ARBA" id="ARBA00022618"/>
    </source>
</evidence>
<gene>
    <name evidence="10" type="ORF">MNBD_GAMMA02-270</name>
</gene>
<comment type="subunit">
    <text evidence="8">Homodimer. Interacts with FtsZ.</text>
</comment>
<evidence type="ECO:0000256" key="7">
    <source>
        <dbReference type="ARBA" id="ARBA00024910"/>
    </source>
</evidence>
<dbReference type="GO" id="GO:0043093">
    <property type="term" value="P:FtsZ-dependent cytokinesis"/>
    <property type="evidence" value="ECO:0007669"/>
    <property type="project" value="TreeGrafter"/>
</dbReference>
<protein>
    <recommendedName>
        <fullName evidence="2">Cell division protein ZapA</fullName>
    </recommendedName>
    <alternativeName>
        <fullName evidence="9">Z ring-associated protein ZapA</fullName>
    </alternativeName>
</protein>
<evidence type="ECO:0000256" key="5">
    <source>
        <dbReference type="ARBA" id="ARBA00023210"/>
    </source>
</evidence>
<dbReference type="InterPro" id="IPR036192">
    <property type="entry name" value="Cell_div_ZapA-like_sf"/>
</dbReference>
<comment type="subcellular location">
    <subcellularLocation>
        <location evidence="1">Cytoplasm</location>
    </subcellularLocation>
</comment>
<keyword evidence="4" id="KW-0132">Cell division</keyword>
<dbReference type="Gene3D" id="3.30.160.880">
    <property type="entry name" value="Cell division protein ZapA protomer, N-terminal domain"/>
    <property type="match status" value="1"/>
</dbReference>
<accession>A0A3B0WHG4</accession>
<evidence type="ECO:0000256" key="3">
    <source>
        <dbReference type="ARBA" id="ARBA00022490"/>
    </source>
</evidence>